<protein>
    <submittedName>
        <fullName evidence="3">ORC4_C domain-containing protein</fullName>
    </submittedName>
</protein>
<dbReference type="WBParaSite" id="SCUD_0000408601-mRNA-1">
    <property type="protein sequence ID" value="SCUD_0000408601-mRNA-1"/>
    <property type="gene ID" value="SCUD_0000408601"/>
</dbReference>
<dbReference type="GO" id="GO:0005615">
    <property type="term" value="C:extracellular space"/>
    <property type="evidence" value="ECO:0007669"/>
    <property type="project" value="TreeGrafter"/>
</dbReference>
<accession>A0A183JN02</accession>
<proteinExistence type="predicted"/>
<dbReference type="PANTHER" id="PTHR10974">
    <property type="entry name" value="FI08016P-RELATED"/>
    <property type="match status" value="1"/>
</dbReference>
<organism evidence="3">
    <name type="scientific">Schistosoma curassoni</name>
    <dbReference type="NCBI Taxonomy" id="6186"/>
    <lineage>
        <taxon>Eukaryota</taxon>
        <taxon>Metazoa</taxon>
        <taxon>Spiralia</taxon>
        <taxon>Lophotrochozoa</taxon>
        <taxon>Platyhelminthes</taxon>
        <taxon>Trematoda</taxon>
        <taxon>Digenea</taxon>
        <taxon>Strigeidida</taxon>
        <taxon>Schistosomatoidea</taxon>
        <taxon>Schistosomatidae</taxon>
        <taxon>Schistosoma</taxon>
    </lineage>
</organism>
<keyword evidence="2" id="KW-1185">Reference proteome</keyword>
<sequence>MLFSKESYTHQVLLESLTEFFETYSDRPRFSLTFLSELIHENPAYVKLIDEDLSKLIQRIYYEDLRFNGGNMKASSTSSYPFANTLVVLFSDHGPRMGDARLSVQLLTFDDKMNSLSISAVETAVTSISDLNHRVTKNQWISSKSITLMDSRKLVPSGSERDEERQQIRSRLRKSLRNDLEQWWAMKAKEMEKAATIEN</sequence>
<dbReference type="Pfam" id="PF02995">
    <property type="entry name" value="DUF229"/>
    <property type="match status" value="1"/>
</dbReference>
<dbReference type="InterPro" id="IPR004245">
    <property type="entry name" value="DUF229"/>
</dbReference>
<dbReference type="Proteomes" id="UP000279833">
    <property type="component" value="Unassembled WGS sequence"/>
</dbReference>
<dbReference type="EMBL" id="UZAK01005072">
    <property type="protein sequence ID" value="VDO86469.1"/>
    <property type="molecule type" value="Genomic_DNA"/>
</dbReference>
<reference evidence="1 2" key="2">
    <citation type="submission" date="2018-11" db="EMBL/GenBank/DDBJ databases">
        <authorList>
            <consortium name="Pathogen Informatics"/>
        </authorList>
    </citation>
    <scope>NUCLEOTIDE SEQUENCE [LARGE SCALE GENOMIC DNA]</scope>
    <source>
        <strain evidence="1">Dakar</strain>
        <strain evidence="2">Dakar, Senegal</strain>
    </source>
</reference>
<evidence type="ECO:0000313" key="3">
    <source>
        <dbReference type="WBParaSite" id="SCUD_0000408601-mRNA-1"/>
    </source>
</evidence>
<dbReference type="STRING" id="6186.A0A183JN02"/>
<name>A0A183JN02_9TREM</name>
<evidence type="ECO:0000313" key="1">
    <source>
        <dbReference type="EMBL" id="VDO86469.1"/>
    </source>
</evidence>
<dbReference type="AlphaFoldDB" id="A0A183JN02"/>
<gene>
    <name evidence="1" type="ORF">SCUD_LOCUS4086</name>
</gene>
<dbReference type="PANTHER" id="PTHR10974:SF1">
    <property type="entry name" value="FI08016P-RELATED"/>
    <property type="match status" value="1"/>
</dbReference>
<reference evidence="3" key="1">
    <citation type="submission" date="2016-06" db="UniProtKB">
        <authorList>
            <consortium name="WormBaseParasite"/>
        </authorList>
    </citation>
    <scope>IDENTIFICATION</scope>
</reference>
<evidence type="ECO:0000313" key="2">
    <source>
        <dbReference type="Proteomes" id="UP000279833"/>
    </source>
</evidence>